<feature type="region of interest" description="Disordered" evidence="1">
    <location>
        <begin position="93"/>
        <end position="133"/>
    </location>
</feature>
<feature type="compositionally biased region" description="Polar residues" evidence="1">
    <location>
        <begin position="1"/>
        <end position="12"/>
    </location>
</feature>
<organism evidence="3 4">
    <name type="scientific">Gordonia humi</name>
    <dbReference type="NCBI Taxonomy" id="686429"/>
    <lineage>
        <taxon>Bacteria</taxon>
        <taxon>Bacillati</taxon>
        <taxon>Actinomycetota</taxon>
        <taxon>Actinomycetes</taxon>
        <taxon>Mycobacteriales</taxon>
        <taxon>Gordoniaceae</taxon>
        <taxon>Gordonia</taxon>
    </lineage>
</organism>
<dbReference type="EMBL" id="JACIFP010000001">
    <property type="protein sequence ID" value="MBB4133811.1"/>
    <property type="molecule type" value="Genomic_DNA"/>
</dbReference>
<name>A0A840EQM4_9ACTN</name>
<evidence type="ECO:0000256" key="2">
    <source>
        <dbReference type="SAM" id="Phobius"/>
    </source>
</evidence>
<keyword evidence="4" id="KW-1185">Reference proteome</keyword>
<keyword evidence="2" id="KW-1133">Transmembrane helix</keyword>
<evidence type="ECO:0000256" key="1">
    <source>
        <dbReference type="SAM" id="MobiDB-lite"/>
    </source>
</evidence>
<gene>
    <name evidence="3" type="ORF">BKA16_000363</name>
</gene>
<reference evidence="3 4" key="1">
    <citation type="submission" date="2020-08" db="EMBL/GenBank/DDBJ databases">
        <title>Sequencing the genomes of 1000 actinobacteria strains.</title>
        <authorList>
            <person name="Klenk H.-P."/>
        </authorList>
    </citation>
    <scope>NUCLEOTIDE SEQUENCE [LARGE SCALE GENOMIC DNA]</scope>
    <source>
        <strain evidence="3 4">DSM 45298</strain>
    </source>
</reference>
<comment type="caution">
    <text evidence="3">The sequence shown here is derived from an EMBL/GenBank/DDBJ whole genome shotgun (WGS) entry which is preliminary data.</text>
</comment>
<evidence type="ECO:0000313" key="3">
    <source>
        <dbReference type="EMBL" id="MBB4133811.1"/>
    </source>
</evidence>
<proteinExistence type="predicted"/>
<keyword evidence="2" id="KW-0812">Transmembrane</keyword>
<evidence type="ECO:0008006" key="5">
    <source>
        <dbReference type="Google" id="ProtNLM"/>
    </source>
</evidence>
<sequence>MDSPRSNAQQPSYRPPMAIGQQYPALGYGPDGAPRYAYRQDPPAEQTPDEPVQQYAPPPTPPGDPRRRTLLGAASVVVLVLLLFGAFKLVSGDDDSDRTAVRDDTPVSQNTTDPYLPKAIEPTDEVPGETTRPAPAAVEADLDVEAAPGSAILYIDGDGVKIARTPVDGKWSETIRTSTGLLQLRVIPGPGAPASCTITVDGEAVAHDELPADAGGSLACEARG</sequence>
<accession>A0A840EQM4</accession>
<dbReference type="RefSeq" id="WP_183368955.1">
    <property type="nucleotide sequence ID" value="NZ_BAABHL010000045.1"/>
</dbReference>
<evidence type="ECO:0000313" key="4">
    <source>
        <dbReference type="Proteomes" id="UP000551501"/>
    </source>
</evidence>
<protein>
    <recommendedName>
        <fullName evidence="5">DUF4115 domain-containing protein</fullName>
    </recommendedName>
</protein>
<dbReference type="AlphaFoldDB" id="A0A840EQM4"/>
<feature type="region of interest" description="Disordered" evidence="1">
    <location>
        <begin position="1"/>
        <end position="68"/>
    </location>
</feature>
<keyword evidence="2" id="KW-0472">Membrane</keyword>
<feature type="transmembrane region" description="Helical" evidence="2">
    <location>
        <begin position="70"/>
        <end position="90"/>
    </location>
</feature>
<dbReference type="Proteomes" id="UP000551501">
    <property type="component" value="Unassembled WGS sequence"/>
</dbReference>